<dbReference type="SMART" id="SM00650">
    <property type="entry name" value="rADc"/>
    <property type="match status" value="1"/>
</dbReference>
<dbReference type="InterPro" id="IPR001737">
    <property type="entry name" value="KsgA/Erm"/>
</dbReference>
<dbReference type="InterPro" id="IPR011530">
    <property type="entry name" value="rRNA_adenine_dimethylase"/>
</dbReference>
<keyword evidence="2" id="KW-0698">rRNA processing</keyword>
<dbReference type="EMBL" id="PFBH01000016">
    <property type="protein sequence ID" value="PIR85086.1"/>
    <property type="molecule type" value="Genomic_DNA"/>
</dbReference>
<feature type="binding site" evidence="7">
    <location>
        <position position="18"/>
    </location>
    <ligand>
        <name>S-adenosyl-L-methionine</name>
        <dbReference type="ChEBI" id="CHEBI:59789"/>
    </ligand>
</feature>
<name>A0A2H0UHD0_9BACT</name>
<feature type="binding site" evidence="7">
    <location>
        <position position="113"/>
    </location>
    <ligand>
        <name>S-adenosyl-L-methionine</name>
        <dbReference type="ChEBI" id="CHEBI:59789"/>
    </ligand>
</feature>
<comment type="similarity">
    <text evidence="7">Belongs to the class I-like SAM-binding methyltransferase superfamily. rRNA adenine N(6)-methyltransferase family.</text>
</comment>
<evidence type="ECO:0000259" key="8">
    <source>
        <dbReference type="SMART" id="SM00650"/>
    </source>
</evidence>
<feature type="binding site" evidence="7">
    <location>
        <position position="92"/>
    </location>
    <ligand>
        <name>S-adenosyl-L-methionine</name>
        <dbReference type="ChEBI" id="CHEBI:59789"/>
    </ligand>
</feature>
<evidence type="ECO:0000256" key="6">
    <source>
        <dbReference type="ARBA" id="ARBA00022884"/>
    </source>
</evidence>
<dbReference type="CDD" id="cd02440">
    <property type="entry name" value="AdoMet_MTases"/>
    <property type="match status" value="1"/>
</dbReference>
<gene>
    <name evidence="9" type="primary">rsmA</name>
    <name evidence="9" type="ORF">COU15_02845</name>
</gene>
<dbReference type="PROSITE" id="PS51689">
    <property type="entry name" value="SAM_RNA_A_N6_MT"/>
    <property type="match status" value="1"/>
</dbReference>
<evidence type="ECO:0000313" key="9">
    <source>
        <dbReference type="EMBL" id="PIR85086.1"/>
    </source>
</evidence>
<dbReference type="Gene3D" id="3.40.50.150">
    <property type="entry name" value="Vaccinia Virus protein VP39"/>
    <property type="match status" value="1"/>
</dbReference>
<evidence type="ECO:0000313" key="10">
    <source>
        <dbReference type="Proteomes" id="UP000229315"/>
    </source>
</evidence>
<reference evidence="10" key="1">
    <citation type="submission" date="2017-09" db="EMBL/GenBank/DDBJ databases">
        <title>Depth-based differentiation of microbial function through sediment-hosted aquifers and enrichment of novel symbionts in the deep terrestrial subsurface.</title>
        <authorList>
            <person name="Probst A.J."/>
            <person name="Ladd B."/>
            <person name="Jarett J.K."/>
            <person name="Geller-Mcgrath D.E."/>
            <person name="Sieber C.M.K."/>
            <person name="Emerson J.B."/>
            <person name="Anantharaman K."/>
            <person name="Thomas B.C."/>
            <person name="Malmstrom R."/>
            <person name="Stieglmeier M."/>
            <person name="Klingl A."/>
            <person name="Woyke T."/>
            <person name="Ryan C.M."/>
            <person name="Banfield J.F."/>
        </authorList>
    </citation>
    <scope>NUCLEOTIDE SEQUENCE [LARGE SCALE GENOMIC DNA]</scope>
</reference>
<comment type="caution">
    <text evidence="9">The sequence shown here is derived from an EMBL/GenBank/DDBJ whole genome shotgun (WGS) entry which is preliminary data.</text>
</comment>
<evidence type="ECO:0000256" key="3">
    <source>
        <dbReference type="ARBA" id="ARBA00022603"/>
    </source>
</evidence>
<evidence type="ECO:0000256" key="5">
    <source>
        <dbReference type="ARBA" id="ARBA00022691"/>
    </source>
</evidence>
<feature type="binding site" evidence="7">
    <location>
        <position position="64"/>
    </location>
    <ligand>
        <name>S-adenosyl-L-methionine</name>
        <dbReference type="ChEBI" id="CHEBI:59789"/>
    </ligand>
</feature>
<keyword evidence="4 7" id="KW-0808">Transferase</keyword>
<dbReference type="Gene3D" id="1.10.8.100">
    <property type="entry name" value="Ribosomal RNA adenine dimethylase-like, domain 2"/>
    <property type="match status" value="1"/>
</dbReference>
<accession>A0A2H0UHD0</accession>
<dbReference type="NCBIfam" id="TIGR00755">
    <property type="entry name" value="ksgA"/>
    <property type="match status" value="1"/>
</dbReference>
<evidence type="ECO:0000256" key="7">
    <source>
        <dbReference type="PROSITE-ProRule" id="PRU01026"/>
    </source>
</evidence>
<keyword evidence="1" id="KW-0963">Cytoplasm</keyword>
<proteinExistence type="inferred from homology"/>
<evidence type="ECO:0000256" key="4">
    <source>
        <dbReference type="ARBA" id="ARBA00022679"/>
    </source>
</evidence>
<dbReference type="GO" id="GO:0005829">
    <property type="term" value="C:cytosol"/>
    <property type="evidence" value="ECO:0007669"/>
    <property type="project" value="TreeGrafter"/>
</dbReference>
<keyword evidence="5 7" id="KW-0949">S-adenosyl-L-methionine</keyword>
<dbReference type="AlphaFoldDB" id="A0A2H0UHD0"/>
<dbReference type="Proteomes" id="UP000229315">
    <property type="component" value="Unassembled WGS sequence"/>
</dbReference>
<dbReference type="PANTHER" id="PTHR11727:SF7">
    <property type="entry name" value="DIMETHYLADENOSINE TRANSFERASE-RELATED"/>
    <property type="match status" value="1"/>
</dbReference>
<dbReference type="InterPro" id="IPR020598">
    <property type="entry name" value="rRNA_Ade_methylase_Trfase_N"/>
</dbReference>
<sequence length="272" mass="29797">MKKTTKKRRGAHLGQHLLTSTAIAKSVAEAGGAANKKNILEIGPGKGILTKQLLDLGANVTAIEKDSGMVEVLQKMFEAEIKNGQLVLIEGDARTVLASSEFEIRAPYSVAANIPYYITGELLKLFLSSNPKPEIIALLVQKEVAERIARSKKESILSLSVKAYGDPKYVKTVKAGSFNPPPSVDSAILAISNISSKNLKNAKEEGRFFKVIKAGFAQKRKTLLGNLSGFGKKEDLKEVFEKLKLPEMVRAEDVPLEKWFRLVHELNRKAGQ</sequence>
<evidence type="ECO:0000256" key="1">
    <source>
        <dbReference type="ARBA" id="ARBA00022490"/>
    </source>
</evidence>
<keyword evidence="3 7" id="KW-0489">Methyltransferase</keyword>
<protein>
    <submittedName>
        <fullName evidence="9">Ribosomal RNA small subunit methyltransferase A</fullName>
    </submittedName>
</protein>
<feature type="binding site" evidence="7">
    <location>
        <position position="16"/>
    </location>
    <ligand>
        <name>S-adenosyl-L-methionine</name>
        <dbReference type="ChEBI" id="CHEBI:59789"/>
    </ligand>
</feature>
<dbReference type="InterPro" id="IPR020596">
    <property type="entry name" value="rRNA_Ade_Mease_Trfase_CS"/>
</dbReference>
<dbReference type="PANTHER" id="PTHR11727">
    <property type="entry name" value="DIMETHYLADENOSINE TRANSFERASE"/>
    <property type="match status" value="1"/>
</dbReference>
<dbReference type="SUPFAM" id="SSF53335">
    <property type="entry name" value="S-adenosyl-L-methionine-dependent methyltransferases"/>
    <property type="match status" value="1"/>
</dbReference>
<dbReference type="GO" id="GO:0003723">
    <property type="term" value="F:RNA binding"/>
    <property type="evidence" value="ECO:0007669"/>
    <property type="project" value="UniProtKB-UniRule"/>
</dbReference>
<feature type="domain" description="Ribosomal RNA adenine methylase transferase N-terminal" evidence="8">
    <location>
        <begin position="23"/>
        <end position="195"/>
    </location>
</feature>
<dbReference type="PROSITE" id="PS01131">
    <property type="entry name" value="RRNA_A_DIMETH"/>
    <property type="match status" value="1"/>
</dbReference>
<dbReference type="InterPro" id="IPR023165">
    <property type="entry name" value="rRNA_Ade_diMease-like_C"/>
</dbReference>
<organism evidence="9 10">
    <name type="scientific">Candidatus Kaiserbacteria bacterium CG10_big_fil_rev_8_21_14_0_10_45_20</name>
    <dbReference type="NCBI Taxonomy" id="1974607"/>
    <lineage>
        <taxon>Bacteria</taxon>
        <taxon>Candidatus Kaiseribacteriota</taxon>
    </lineage>
</organism>
<evidence type="ECO:0000256" key="2">
    <source>
        <dbReference type="ARBA" id="ARBA00022552"/>
    </source>
</evidence>
<dbReference type="InterPro" id="IPR029063">
    <property type="entry name" value="SAM-dependent_MTases_sf"/>
</dbReference>
<dbReference type="Pfam" id="PF00398">
    <property type="entry name" value="RrnaAD"/>
    <property type="match status" value="1"/>
</dbReference>
<keyword evidence="6 7" id="KW-0694">RNA-binding</keyword>
<dbReference type="GO" id="GO:0000179">
    <property type="term" value="F:rRNA (adenine-N6,N6-)-dimethyltransferase activity"/>
    <property type="evidence" value="ECO:0007669"/>
    <property type="project" value="UniProtKB-UniRule"/>
</dbReference>
<feature type="binding site" evidence="7">
    <location>
        <position position="43"/>
    </location>
    <ligand>
        <name>S-adenosyl-L-methionine</name>
        <dbReference type="ChEBI" id="CHEBI:59789"/>
    </ligand>
</feature>